<dbReference type="Pfam" id="PF25198">
    <property type="entry name" value="Spore_GerAC_N"/>
    <property type="match status" value="1"/>
</dbReference>
<comment type="similarity">
    <text evidence="2">Belongs to the GerABKC lipoprotein family.</text>
</comment>
<dbReference type="PANTHER" id="PTHR35789">
    <property type="entry name" value="SPORE GERMINATION PROTEIN B3"/>
    <property type="match status" value="1"/>
</dbReference>
<dbReference type="Gene3D" id="3.30.300.210">
    <property type="entry name" value="Nutrient germinant receptor protein C, domain 3"/>
    <property type="match status" value="1"/>
</dbReference>
<keyword evidence="5" id="KW-0472">Membrane</keyword>
<evidence type="ECO:0000256" key="1">
    <source>
        <dbReference type="ARBA" id="ARBA00004635"/>
    </source>
</evidence>
<keyword evidence="6" id="KW-0564">Palmitate</keyword>
<evidence type="ECO:0000256" key="2">
    <source>
        <dbReference type="ARBA" id="ARBA00007886"/>
    </source>
</evidence>
<evidence type="ECO:0000256" key="3">
    <source>
        <dbReference type="ARBA" id="ARBA00022544"/>
    </source>
</evidence>
<dbReference type="PANTHER" id="PTHR35789:SF1">
    <property type="entry name" value="SPORE GERMINATION PROTEIN B3"/>
    <property type="match status" value="1"/>
</dbReference>
<dbReference type="Pfam" id="PF05504">
    <property type="entry name" value="Spore_GerAC"/>
    <property type="match status" value="1"/>
</dbReference>
<feature type="domain" description="Spore germination protein N-terminal" evidence="9">
    <location>
        <begin position="23"/>
        <end position="197"/>
    </location>
</feature>
<keyword evidence="4" id="KW-0732">Signal</keyword>
<evidence type="ECO:0000256" key="7">
    <source>
        <dbReference type="ARBA" id="ARBA00023288"/>
    </source>
</evidence>
<evidence type="ECO:0000259" key="9">
    <source>
        <dbReference type="Pfam" id="PF25198"/>
    </source>
</evidence>
<dbReference type="InterPro" id="IPR057336">
    <property type="entry name" value="GerAC_N"/>
</dbReference>
<name>A0ABT2UNH3_9BACL</name>
<evidence type="ECO:0000313" key="11">
    <source>
        <dbReference type="Proteomes" id="UP001652445"/>
    </source>
</evidence>
<dbReference type="Gene3D" id="6.20.190.10">
    <property type="entry name" value="Nutrient germinant receptor protein C, domain 1"/>
    <property type="match status" value="1"/>
</dbReference>
<organism evidence="10 11">
    <name type="scientific">Paenibacillus baimaensis</name>
    <dbReference type="NCBI Taxonomy" id="2982185"/>
    <lineage>
        <taxon>Bacteria</taxon>
        <taxon>Bacillati</taxon>
        <taxon>Bacillota</taxon>
        <taxon>Bacilli</taxon>
        <taxon>Bacillales</taxon>
        <taxon>Paenibacillaceae</taxon>
        <taxon>Paenibacillus</taxon>
    </lineage>
</organism>
<dbReference type="Proteomes" id="UP001652445">
    <property type="component" value="Unassembled WGS sequence"/>
</dbReference>
<sequence>MSRTIRRLFAGGLFVLLLTGCWDRRELNELGILSGIAIDKVGQQYQVSVQVVVPDEVSSRARKGSAPVTMYKATAPTLFEAFRKLTETSPRKIYTAHIRVLVLSEPIAKDGIAKVLDILVRNPESRIDYFVMVARKTSAEKVLKVLTPLDNIPAEALYHSLDTASKEWAPITKVTVDKLTDQLMSKGINPVLPGITISENGRSDNKAEDIDPPVKLNYSGLAAFNNDKLIGWLSTNEGKGYNYIRNNVQSTVGNIKCPDGKMISLEIIHSHTDVKSFMEDVNPHIEVQLKMDVNIGEVTCDIDLTEPKTVEKLQKEAERELETLMKKSVAVMQKKYKVDIFGFGQVIYNSNPKLWKSMEKDWDERFTDLKVLYKTKVNIRDIGMINHTVESKMKEK</sequence>
<evidence type="ECO:0000256" key="6">
    <source>
        <dbReference type="ARBA" id="ARBA00023139"/>
    </source>
</evidence>
<feature type="domain" description="Spore germination GerAC-like C-terminal" evidence="8">
    <location>
        <begin position="219"/>
        <end position="383"/>
    </location>
</feature>
<evidence type="ECO:0000256" key="4">
    <source>
        <dbReference type="ARBA" id="ARBA00022729"/>
    </source>
</evidence>
<comment type="subcellular location">
    <subcellularLocation>
        <location evidence="1">Membrane</location>
        <topology evidence="1">Lipid-anchor</topology>
    </subcellularLocation>
</comment>
<accession>A0ABT2UNH3</accession>
<dbReference type="InterPro" id="IPR008844">
    <property type="entry name" value="Spore_GerAC-like"/>
</dbReference>
<dbReference type="InterPro" id="IPR046953">
    <property type="entry name" value="Spore_GerAC-like_C"/>
</dbReference>
<evidence type="ECO:0000256" key="5">
    <source>
        <dbReference type="ARBA" id="ARBA00023136"/>
    </source>
</evidence>
<dbReference type="PROSITE" id="PS51257">
    <property type="entry name" value="PROKAR_LIPOPROTEIN"/>
    <property type="match status" value="1"/>
</dbReference>
<dbReference type="EMBL" id="JAOQIO010000094">
    <property type="protein sequence ID" value="MCU6795636.1"/>
    <property type="molecule type" value="Genomic_DNA"/>
</dbReference>
<proteinExistence type="inferred from homology"/>
<protein>
    <submittedName>
        <fullName evidence="10">Ger(X)C family spore germination protein</fullName>
    </submittedName>
</protein>
<gene>
    <name evidence="10" type="ORF">OB236_26330</name>
</gene>
<reference evidence="10 11" key="1">
    <citation type="submission" date="2022-09" db="EMBL/GenBank/DDBJ databases">
        <authorList>
            <person name="Han X.L."/>
            <person name="Wang Q."/>
            <person name="Lu T."/>
        </authorList>
    </citation>
    <scope>NUCLEOTIDE SEQUENCE [LARGE SCALE GENOMIC DNA]</scope>
    <source>
        <strain evidence="10 11">WQ 127069</strain>
    </source>
</reference>
<keyword evidence="11" id="KW-1185">Reference proteome</keyword>
<dbReference type="RefSeq" id="WP_262686582.1">
    <property type="nucleotide sequence ID" value="NZ_JAOQIO010000094.1"/>
</dbReference>
<dbReference type="NCBIfam" id="TIGR02887">
    <property type="entry name" value="spore_ger_x_C"/>
    <property type="match status" value="1"/>
</dbReference>
<evidence type="ECO:0000259" key="8">
    <source>
        <dbReference type="Pfam" id="PF05504"/>
    </source>
</evidence>
<keyword evidence="7" id="KW-0449">Lipoprotein</keyword>
<comment type="caution">
    <text evidence="10">The sequence shown here is derived from an EMBL/GenBank/DDBJ whole genome shotgun (WGS) entry which is preliminary data.</text>
</comment>
<evidence type="ECO:0000313" key="10">
    <source>
        <dbReference type="EMBL" id="MCU6795636.1"/>
    </source>
</evidence>
<dbReference type="InterPro" id="IPR038501">
    <property type="entry name" value="Spore_GerAC_C_sf"/>
</dbReference>
<keyword evidence="3" id="KW-0309">Germination</keyword>